<dbReference type="Gene3D" id="3.30.1360.120">
    <property type="entry name" value="Probable tRNA modification gtpase trme, domain 1"/>
    <property type="match status" value="1"/>
</dbReference>
<evidence type="ECO:0000313" key="3">
    <source>
        <dbReference type="Proteomes" id="UP000308149"/>
    </source>
</evidence>
<dbReference type="KEGG" id="thes:FHQ07_00060"/>
<reference evidence="2 3" key="1">
    <citation type="submission" date="2019-06" db="EMBL/GenBank/DDBJ databases">
        <title>Thermomonas aquatica sp. nov., isolated from an industrial wastewater treatment plant.</title>
        <authorList>
            <person name="Jeon J.H."/>
            <person name="Park D.-S."/>
        </authorList>
    </citation>
    <scope>NUCLEOTIDE SEQUENCE [LARGE SCALE GENOMIC DNA]</scope>
    <source>
        <strain evidence="2 3">SY21</strain>
    </source>
</reference>
<dbReference type="OrthoDB" id="9796287at2"/>
<dbReference type="PANTHER" id="PTHR22602:SF0">
    <property type="entry name" value="TRANSFERASE CAF17, MITOCHONDRIAL-RELATED"/>
    <property type="match status" value="1"/>
</dbReference>
<dbReference type="AlphaFoldDB" id="A0A5B7ZLM7"/>
<proteinExistence type="predicted"/>
<sequence>MSDNPQAAPPQEFRLPGHDVLAITGRDAVAFAQAQFMNDVAALADGQWQWNGWLTPKGRVIALFALLKFDAETLWLLLPDAAAADLAAKLQRYVFRSKVVLAARGELHASGAFAAPAQASGARFAATEYGIELDFGGDGGARRMRLGPATAPDAAAAVAQWRRSDLQHGLPRLRDAQVEAWTPQQLSLERLRAFSVKKGCYPGQEIVARTHFLGQAKRGLALFDADGTVADGAAVEAGGHAIGSVLCVQDDAVLAVVALDAPGQASRAGEVALRPVPLLAGLAR</sequence>
<protein>
    <submittedName>
        <fullName evidence="2">Folate-binding protein YgfZ</fullName>
    </submittedName>
</protein>
<dbReference type="GO" id="GO:0016226">
    <property type="term" value="P:iron-sulfur cluster assembly"/>
    <property type="evidence" value="ECO:0007669"/>
    <property type="project" value="TreeGrafter"/>
</dbReference>
<keyword evidence="3" id="KW-1185">Reference proteome</keyword>
<dbReference type="NCBIfam" id="TIGR03317">
    <property type="entry name" value="ygfZ_signature"/>
    <property type="match status" value="1"/>
</dbReference>
<dbReference type="InterPro" id="IPR045179">
    <property type="entry name" value="YgfZ/GcvT"/>
</dbReference>
<organism evidence="2 3">
    <name type="scientific">Thermomonas aquatica</name>
    <dbReference type="NCBI Taxonomy" id="2202149"/>
    <lineage>
        <taxon>Bacteria</taxon>
        <taxon>Pseudomonadati</taxon>
        <taxon>Pseudomonadota</taxon>
        <taxon>Gammaproteobacteria</taxon>
        <taxon>Lysobacterales</taxon>
        <taxon>Lysobacteraceae</taxon>
        <taxon>Thermomonas</taxon>
    </lineage>
</organism>
<accession>A0A5B7ZLM7</accession>
<dbReference type="InterPro" id="IPR027266">
    <property type="entry name" value="TrmE/GcvT-like"/>
</dbReference>
<name>A0A5B7ZLM7_9GAMM</name>
<dbReference type="PANTHER" id="PTHR22602">
    <property type="entry name" value="TRANSFERASE CAF17, MITOCHONDRIAL-RELATED"/>
    <property type="match status" value="1"/>
</dbReference>
<dbReference type="SUPFAM" id="SSF103025">
    <property type="entry name" value="Folate-binding domain"/>
    <property type="match status" value="1"/>
</dbReference>
<dbReference type="RefSeq" id="WP_139714717.1">
    <property type="nucleotide sequence ID" value="NZ_CP040871.1"/>
</dbReference>
<evidence type="ECO:0000256" key="1">
    <source>
        <dbReference type="ARBA" id="ARBA00022946"/>
    </source>
</evidence>
<dbReference type="Gene3D" id="2.40.30.160">
    <property type="match status" value="1"/>
</dbReference>
<dbReference type="EMBL" id="CP040871">
    <property type="protein sequence ID" value="QDA55828.1"/>
    <property type="molecule type" value="Genomic_DNA"/>
</dbReference>
<dbReference type="Proteomes" id="UP000308149">
    <property type="component" value="Chromosome"/>
</dbReference>
<keyword evidence="1" id="KW-0809">Transit peptide</keyword>
<evidence type="ECO:0000313" key="2">
    <source>
        <dbReference type="EMBL" id="QDA55828.1"/>
    </source>
</evidence>
<dbReference type="InterPro" id="IPR017703">
    <property type="entry name" value="YgfZ/GCV_T_CS"/>
</dbReference>
<gene>
    <name evidence="2" type="ORF">FHQ07_00060</name>
</gene>